<feature type="transmembrane region" description="Helical" evidence="1">
    <location>
        <begin position="59"/>
        <end position="80"/>
    </location>
</feature>
<keyword evidence="1" id="KW-1133">Transmembrane helix</keyword>
<feature type="non-terminal residue" evidence="2">
    <location>
        <position position="117"/>
    </location>
</feature>
<evidence type="ECO:0000313" key="2">
    <source>
        <dbReference type="EMBL" id="EFL20719.1"/>
    </source>
</evidence>
<feature type="transmembrane region" description="Helical" evidence="1">
    <location>
        <begin position="86"/>
        <end position="107"/>
    </location>
</feature>
<dbReference type="STRING" id="457427.SSOG_00431"/>
<keyword evidence="3" id="KW-1185">Reference proteome</keyword>
<dbReference type="EMBL" id="GG657754">
    <property type="protein sequence ID" value="EFL20719.1"/>
    <property type="molecule type" value="Genomic_DNA"/>
</dbReference>
<gene>
    <name evidence="2" type="ORF">SSOG_00431</name>
</gene>
<organism evidence="2 3">
    <name type="scientific">Streptomyces himastatinicus ATCC 53653</name>
    <dbReference type="NCBI Taxonomy" id="457427"/>
    <lineage>
        <taxon>Bacteria</taxon>
        <taxon>Bacillati</taxon>
        <taxon>Actinomycetota</taxon>
        <taxon>Actinomycetes</taxon>
        <taxon>Kitasatosporales</taxon>
        <taxon>Streptomycetaceae</taxon>
        <taxon>Streptomyces</taxon>
        <taxon>Streptomyces violaceusniger group</taxon>
    </lineage>
</organism>
<keyword evidence="1" id="KW-0812">Transmembrane</keyword>
<sequence>PDEIAAVLEADGLTGDQAQERFGRRDTFELAAELYARVPRRHPEPPPRTDPWAARPGRFVFRGLVFALPGLGYALGAPFLSGPPDVLGLPAGSGALTTSALVGWAWNQALAHRAYTR</sequence>
<name>D9WAS5_9ACTN</name>
<dbReference type="HOGENOM" id="CLU_2090081_0_0_11"/>
<accession>D9WAS5</accession>
<evidence type="ECO:0000313" key="3">
    <source>
        <dbReference type="Proteomes" id="UP000003963"/>
    </source>
</evidence>
<reference evidence="2 3" key="1">
    <citation type="submission" date="2009-02" db="EMBL/GenBank/DDBJ databases">
        <title>Annotation of Streptomyces hygroscopicus strain ATCC 53653.</title>
        <authorList>
            <consortium name="The Broad Institute Genome Sequencing Platform"/>
            <consortium name="Broad Institute Microbial Sequencing Center"/>
            <person name="Fischbach M."/>
            <person name="Godfrey P."/>
            <person name="Ward D."/>
            <person name="Young S."/>
            <person name="Zeng Q."/>
            <person name="Koehrsen M."/>
            <person name="Alvarado L."/>
            <person name="Berlin A.M."/>
            <person name="Bochicchio J."/>
            <person name="Borenstein D."/>
            <person name="Chapman S.B."/>
            <person name="Chen Z."/>
            <person name="Engels R."/>
            <person name="Freedman E."/>
            <person name="Gellesch M."/>
            <person name="Goldberg J."/>
            <person name="Griggs A."/>
            <person name="Gujja S."/>
            <person name="Heilman E.R."/>
            <person name="Heiman D.I."/>
            <person name="Hepburn T.A."/>
            <person name="Howarth C."/>
            <person name="Jen D."/>
            <person name="Larson L."/>
            <person name="Lewis B."/>
            <person name="Mehta T."/>
            <person name="Park D."/>
            <person name="Pearson M."/>
            <person name="Richards J."/>
            <person name="Roberts A."/>
            <person name="Saif S."/>
            <person name="Shea T.D."/>
            <person name="Shenoy N."/>
            <person name="Sisk P."/>
            <person name="Stolte C."/>
            <person name="Sykes S.N."/>
            <person name="Thomson T."/>
            <person name="Walk T."/>
            <person name="White J."/>
            <person name="Yandava C."/>
            <person name="Straight P."/>
            <person name="Clardy J."/>
            <person name="Hung D."/>
            <person name="Kolter R."/>
            <person name="Mekalanos J."/>
            <person name="Walker S."/>
            <person name="Walsh C.T."/>
            <person name="Wieland-Brown L.C."/>
            <person name="Haas B."/>
            <person name="Nusbaum C."/>
            <person name="Birren B."/>
        </authorList>
    </citation>
    <scope>NUCLEOTIDE SEQUENCE [LARGE SCALE GENOMIC DNA]</scope>
    <source>
        <strain evidence="2 3">ATCC 53653</strain>
    </source>
</reference>
<dbReference type="Proteomes" id="UP000003963">
    <property type="component" value="Unassembled WGS sequence"/>
</dbReference>
<feature type="non-terminal residue" evidence="2">
    <location>
        <position position="1"/>
    </location>
</feature>
<dbReference type="AlphaFoldDB" id="D9WAS5"/>
<evidence type="ECO:0000256" key="1">
    <source>
        <dbReference type="SAM" id="Phobius"/>
    </source>
</evidence>
<proteinExistence type="predicted"/>
<keyword evidence="1" id="KW-0472">Membrane</keyword>
<protein>
    <submittedName>
        <fullName evidence="2">Uncharacterized protein</fullName>
    </submittedName>
</protein>